<organism evidence="2 3">
    <name type="scientific">Laspinema palackyanum D2a</name>
    <dbReference type="NCBI Taxonomy" id="2953684"/>
    <lineage>
        <taxon>Bacteria</taxon>
        <taxon>Bacillati</taxon>
        <taxon>Cyanobacteriota</taxon>
        <taxon>Cyanophyceae</taxon>
        <taxon>Oscillatoriophycideae</taxon>
        <taxon>Oscillatoriales</taxon>
        <taxon>Laspinemataceae</taxon>
        <taxon>Laspinema</taxon>
        <taxon>Laspinema palackyanum</taxon>
    </lineage>
</organism>
<dbReference type="InterPro" id="IPR019657">
    <property type="entry name" value="ComFB"/>
</dbReference>
<keyword evidence="3" id="KW-1185">Reference proteome</keyword>
<dbReference type="RefSeq" id="WP_368007864.1">
    <property type="nucleotide sequence ID" value="NZ_JAMXFF010000030.1"/>
</dbReference>
<feature type="region of interest" description="Disordered" evidence="1">
    <location>
        <begin position="96"/>
        <end position="133"/>
    </location>
</feature>
<name>A0ABT2MUB9_9CYAN</name>
<dbReference type="EMBL" id="JAMXFF010000030">
    <property type="protein sequence ID" value="MCT7968338.1"/>
    <property type="molecule type" value="Genomic_DNA"/>
</dbReference>
<gene>
    <name evidence="2" type="ORF">NG799_18665</name>
</gene>
<dbReference type="Proteomes" id="UP001525890">
    <property type="component" value="Unassembled WGS sequence"/>
</dbReference>
<dbReference type="Pfam" id="PF10719">
    <property type="entry name" value="ComFB"/>
    <property type="match status" value="1"/>
</dbReference>
<sequence>MTNVPSNHSPLYRNALEPLVVEESQRQLRQLPPKMLGSLKPERVLAQVVAYALNRLPALYATSDRGWQFQQHQAQKLRPQIVMAVRQGFAAVQRDPLTPVWNDAPEPEPEASDTNEKRAQARRRIASYRSLNG</sequence>
<protein>
    <submittedName>
        <fullName evidence="2">Late competence development ComFB family protein</fullName>
    </submittedName>
</protein>
<evidence type="ECO:0000313" key="2">
    <source>
        <dbReference type="EMBL" id="MCT7968338.1"/>
    </source>
</evidence>
<comment type="caution">
    <text evidence="2">The sequence shown here is derived from an EMBL/GenBank/DDBJ whole genome shotgun (WGS) entry which is preliminary data.</text>
</comment>
<accession>A0ABT2MUB9</accession>
<evidence type="ECO:0000256" key="1">
    <source>
        <dbReference type="SAM" id="MobiDB-lite"/>
    </source>
</evidence>
<proteinExistence type="predicted"/>
<reference evidence="2 3" key="1">
    <citation type="journal article" date="2022" name="Front. Microbiol.">
        <title>High genomic differentiation and limited gene flow indicate recent cryptic speciation within the genus Laspinema (cyanobacteria).</title>
        <authorList>
            <person name="Stanojkovic A."/>
            <person name="Skoupy S."/>
            <person name="Skaloud P."/>
            <person name="Dvorak P."/>
        </authorList>
    </citation>
    <scope>NUCLEOTIDE SEQUENCE [LARGE SCALE GENOMIC DNA]</scope>
    <source>
        <strain evidence="2 3">D2a</strain>
    </source>
</reference>
<evidence type="ECO:0000313" key="3">
    <source>
        <dbReference type="Proteomes" id="UP001525890"/>
    </source>
</evidence>